<feature type="compositionally biased region" description="Basic and acidic residues" evidence="1">
    <location>
        <begin position="78"/>
        <end position="101"/>
    </location>
</feature>
<keyword evidence="3" id="KW-1185">Reference proteome</keyword>
<dbReference type="Proteomes" id="UP001303902">
    <property type="component" value="Chromosome"/>
</dbReference>
<accession>A0ABZ0L9Z0</accession>
<evidence type="ECO:0000313" key="2">
    <source>
        <dbReference type="EMBL" id="WOV88955.1"/>
    </source>
</evidence>
<feature type="compositionally biased region" description="Polar residues" evidence="1">
    <location>
        <begin position="128"/>
        <end position="158"/>
    </location>
</feature>
<name>A0ABZ0L9Z0_9BACL</name>
<protein>
    <submittedName>
        <fullName evidence="2">Uncharacterized protein</fullName>
    </submittedName>
</protein>
<proteinExistence type="predicted"/>
<gene>
    <name evidence="2" type="ORF">QWT69_07585</name>
</gene>
<evidence type="ECO:0000256" key="1">
    <source>
        <dbReference type="SAM" id="MobiDB-lite"/>
    </source>
</evidence>
<feature type="region of interest" description="Disordered" evidence="1">
    <location>
        <begin position="1"/>
        <end position="164"/>
    </location>
</feature>
<sequence length="164" mass="19173">MKNNPNEYPVEEERRKLEVESRFENDLAKPNRTDPLSNEFENNEMDQEIHKDLDTPMGQNPLSDEYESNELDTPPANMEHRNTEPHAMETTAMERNRRNFNDAEPNGMNPDHQINNDIEPNGMDPKQQFENGHSFQKTPGEIHTQNMDRTGKEPNSINPDDKWK</sequence>
<dbReference type="EMBL" id="CP129118">
    <property type="protein sequence ID" value="WOV88955.1"/>
    <property type="molecule type" value="Genomic_DNA"/>
</dbReference>
<feature type="compositionally biased region" description="Basic and acidic residues" evidence="1">
    <location>
        <begin position="11"/>
        <end position="32"/>
    </location>
</feature>
<organism evidence="2 3">
    <name type="scientific">Sporosarcina oncorhynchi</name>
    <dbReference type="NCBI Taxonomy" id="3056444"/>
    <lineage>
        <taxon>Bacteria</taxon>
        <taxon>Bacillati</taxon>
        <taxon>Bacillota</taxon>
        <taxon>Bacilli</taxon>
        <taxon>Bacillales</taxon>
        <taxon>Caryophanaceae</taxon>
        <taxon>Sporosarcina</taxon>
    </lineage>
</organism>
<dbReference type="RefSeq" id="WP_317970538.1">
    <property type="nucleotide sequence ID" value="NZ_CP129118.1"/>
</dbReference>
<reference evidence="2 3" key="1">
    <citation type="submission" date="2023-06" db="EMBL/GenBank/DDBJ databases">
        <title>Sporosarcina sp. nov., isolated from Korean tranditional fermented seafood 'Jeotgal'.</title>
        <authorList>
            <person name="Yang A.I."/>
            <person name="Shin N.-R."/>
        </authorList>
    </citation>
    <scope>NUCLEOTIDE SEQUENCE [LARGE SCALE GENOMIC DNA]</scope>
    <source>
        <strain evidence="2 3">T2O-4</strain>
    </source>
</reference>
<evidence type="ECO:0000313" key="3">
    <source>
        <dbReference type="Proteomes" id="UP001303902"/>
    </source>
</evidence>